<dbReference type="InterPro" id="IPR050364">
    <property type="entry name" value="Cytochrome_P450_fung"/>
</dbReference>
<reference evidence="10 11" key="1">
    <citation type="submission" date="2021-02" db="EMBL/GenBank/DDBJ databases">
        <title>Genome assembly of Pseudopithomyces chartarum.</title>
        <authorList>
            <person name="Jauregui R."/>
            <person name="Singh J."/>
            <person name="Voisey C."/>
        </authorList>
    </citation>
    <scope>NUCLEOTIDE SEQUENCE [LARGE SCALE GENOMIC DNA]</scope>
    <source>
        <strain evidence="10 11">AGR01</strain>
    </source>
</reference>
<organism evidence="10 11">
    <name type="scientific">Pseudopithomyces chartarum</name>
    <dbReference type="NCBI Taxonomy" id="1892770"/>
    <lineage>
        <taxon>Eukaryota</taxon>
        <taxon>Fungi</taxon>
        <taxon>Dikarya</taxon>
        <taxon>Ascomycota</taxon>
        <taxon>Pezizomycotina</taxon>
        <taxon>Dothideomycetes</taxon>
        <taxon>Pleosporomycetidae</taxon>
        <taxon>Pleosporales</taxon>
        <taxon>Massarineae</taxon>
        <taxon>Didymosphaeriaceae</taxon>
        <taxon>Pseudopithomyces</taxon>
    </lineage>
</organism>
<dbReference type="GO" id="GO:0004497">
    <property type="term" value="F:monooxygenase activity"/>
    <property type="evidence" value="ECO:0007669"/>
    <property type="project" value="UniProtKB-KW"/>
</dbReference>
<feature type="region of interest" description="Disordered" evidence="9">
    <location>
        <begin position="1188"/>
        <end position="1213"/>
    </location>
</feature>
<evidence type="ECO:0000313" key="11">
    <source>
        <dbReference type="Proteomes" id="UP001280581"/>
    </source>
</evidence>
<dbReference type="InterPro" id="IPR002401">
    <property type="entry name" value="Cyt_P450_E_grp-I"/>
</dbReference>
<keyword evidence="6" id="KW-0503">Monooxygenase</keyword>
<feature type="region of interest" description="Disordered" evidence="9">
    <location>
        <begin position="1326"/>
        <end position="1351"/>
    </location>
</feature>
<evidence type="ECO:0000313" key="10">
    <source>
        <dbReference type="EMBL" id="KAK3202878.1"/>
    </source>
</evidence>
<keyword evidence="2 8" id="KW-0349">Heme</keyword>
<evidence type="ECO:0000256" key="4">
    <source>
        <dbReference type="ARBA" id="ARBA00023002"/>
    </source>
</evidence>
<evidence type="ECO:0000256" key="3">
    <source>
        <dbReference type="ARBA" id="ARBA00022723"/>
    </source>
</evidence>
<comment type="cofactor">
    <cofactor evidence="8">
        <name>heme</name>
        <dbReference type="ChEBI" id="CHEBI:30413"/>
    </cofactor>
</comment>
<dbReference type="Gene3D" id="1.10.630.10">
    <property type="entry name" value="Cytochrome P450"/>
    <property type="match status" value="1"/>
</dbReference>
<dbReference type="InterPro" id="IPR036396">
    <property type="entry name" value="Cyt_P450_sf"/>
</dbReference>
<comment type="similarity">
    <text evidence="1">Belongs to the cytochrome P450 family.</text>
</comment>
<keyword evidence="3 8" id="KW-0479">Metal-binding</keyword>
<evidence type="ECO:0000256" key="2">
    <source>
        <dbReference type="ARBA" id="ARBA00022617"/>
    </source>
</evidence>
<dbReference type="PANTHER" id="PTHR46300:SF9">
    <property type="entry name" value="P450, PUTATIVE-RELATED"/>
    <property type="match status" value="1"/>
</dbReference>
<dbReference type="Pfam" id="PF00067">
    <property type="entry name" value="p450"/>
    <property type="match status" value="1"/>
</dbReference>
<dbReference type="Proteomes" id="UP001280581">
    <property type="component" value="Unassembled WGS sequence"/>
</dbReference>
<dbReference type="InterPro" id="IPR001128">
    <property type="entry name" value="Cyt_P450"/>
</dbReference>
<keyword evidence="4" id="KW-0560">Oxidoreductase</keyword>
<feature type="compositionally biased region" description="Low complexity" evidence="9">
    <location>
        <begin position="1327"/>
        <end position="1351"/>
    </location>
</feature>
<keyword evidence="11" id="KW-1185">Reference proteome</keyword>
<evidence type="ECO:0008006" key="12">
    <source>
        <dbReference type="Google" id="ProtNLM"/>
    </source>
</evidence>
<dbReference type="SUPFAM" id="SSF48264">
    <property type="entry name" value="Cytochrome P450"/>
    <property type="match status" value="1"/>
</dbReference>
<evidence type="ECO:0000256" key="7">
    <source>
        <dbReference type="ARBA" id="ARBA00060591"/>
    </source>
</evidence>
<evidence type="ECO:0000256" key="5">
    <source>
        <dbReference type="ARBA" id="ARBA00023004"/>
    </source>
</evidence>
<keyword evidence="5 8" id="KW-0408">Iron</keyword>
<dbReference type="GO" id="GO:0016705">
    <property type="term" value="F:oxidoreductase activity, acting on paired donors, with incorporation or reduction of molecular oxygen"/>
    <property type="evidence" value="ECO:0007669"/>
    <property type="project" value="InterPro"/>
</dbReference>
<dbReference type="PANTHER" id="PTHR46300">
    <property type="entry name" value="P450, PUTATIVE (EUROFUNG)-RELATED-RELATED"/>
    <property type="match status" value="1"/>
</dbReference>
<evidence type="ECO:0000256" key="1">
    <source>
        <dbReference type="ARBA" id="ARBA00010617"/>
    </source>
</evidence>
<dbReference type="FunFam" id="1.10.630.10:FF:000072">
    <property type="entry name" value="3-hydroxyphenylacetate 6 hydroxylase"/>
    <property type="match status" value="1"/>
</dbReference>
<protein>
    <recommendedName>
        <fullName evidence="12">Cytochrome P450</fullName>
    </recommendedName>
</protein>
<gene>
    <name evidence="10" type="ORF">GRF29_154g1056739</name>
</gene>
<sequence>MNSHSTFLPGAPAWRFRRLMSPWDEILFWEGDTAPTHSFLWEEEKWVDEMISTILSLLSDQLFEHTLRSIILIIVGTPIIYVVINEFIRRSARVKGFDGPTNWPLVGNIPDIKYNAAEKYREWSKIYGEVYQIQLGNVPVIVVNGAESARKIFGQNSQALSSRPVFWTFHKVLSNTAGTTIGTSPFNESLKRRRKGAASALNKPSIATYIGHLDAETKDFVKEGFVNGKAGVVGVNPMPMIQRLSLSLALTLNWGTRMESRDDPMFHEITEVEEAISLFRSTTGNLQDYIPLLRINPFSAGSAKARDMRRRRDVYLTKLNKDLDDRMEKGTHKPCIQANIIQDKSAALNKEELTSISLTMLSGGLDTITTLVQWSVALLAQRPDIQKKAVREIRKFYSDEQPLCDADDDQKCEYVVALVRECLRYFCVLRLALPRATVKDVMYEGKLIPAGSTIYLNAWACNMDPEVWHDAEEFRPERWLEQADAPLFTYGLGYRMCAGSLLANRELYLTYMRMLNSFEIVPVTQVDTHPVRGSADPCSLVTMCKHYECIRFGVEVFEAAPDEDGGRLGGIGHCSVEDGGLAGNGNGAIKTQATNMSSAASVWELASEGLIRGNMLSRSILPGDEELGKKDDDRKPHMAATTRLAQWTPRTTPLRWRRRRILLAVVGLYVLYILVKNTPGLADFSAHMTTSDYGSAPSGYEQDVTIEEPKGPPPGYHAPKAGEPTPHTFDGQFKFYRLAASLHGASHTYGYRAVNRNIVFPISSLRSASTMLPMICEMARWSRNFVHAAFMGREDIDMAQILEINGIDQIKCPAIWHDARPDWTEYSSDERAELSVMAAMAHIYSFLHPQAAIIDDAQSEDSFFIRGIRARTKALDMPLIEIPSGRTDNMMWITRLDAGSLKSWDLPSIDILIQVPPDSSSVARLLKSIRSADYSGMNLPHITLELPADVDESVERFLDDFRWPLSGHQSHITTRRKIGNQRATQEESATRFLELFYPSSKNSHLLLLSPQAELSSQYYQYFMFNLLEYRYSTYAEDDAAGVMGVTLELPHVLLDGKKILTPPKPADMHSTRYTELFPKTKSVPFLWQAPSSHATLFFGNKWAEFHSFLSNRVAKRSKAPQRNKLVSETLPSWMEYMLEFMRARGYALLYPGSSSEQALVTIHNELYHIPEEFAPPRAKHGEEEIAPPKHADEPFLRGDTPVPPPKVPETNVVPSSRPLHLLMPFEGDLPDIPHLPYLLHRGNMIAHVNVSDIADTYATKYREIIGGCTVPEGKHRKMVEGSARDLFCFGDEGEEDWELDVQVYDANVEDEYTDAWSNRFALDEMPSATSTTGSSEATSTLAASKSAPSQA</sequence>
<dbReference type="GO" id="GO:0005506">
    <property type="term" value="F:iron ion binding"/>
    <property type="evidence" value="ECO:0007669"/>
    <property type="project" value="InterPro"/>
</dbReference>
<dbReference type="PRINTS" id="PR00385">
    <property type="entry name" value="P450"/>
</dbReference>
<dbReference type="PRINTS" id="PR00463">
    <property type="entry name" value="EP450I"/>
</dbReference>
<name>A0AAN6LR40_9PLEO</name>
<evidence type="ECO:0000256" key="6">
    <source>
        <dbReference type="ARBA" id="ARBA00023033"/>
    </source>
</evidence>
<accession>A0AAN6LR40</accession>
<comment type="pathway">
    <text evidence="7">Aromatic compound metabolism; phenylacetate degradation.</text>
</comment>
<feature type="binding site" description="axial binding residue" evidence="8">
    <location>
        <position position="497"/>
    </location>
    <ligand>
        <name>heme</name>
        <dbReference type="ChEBI" id="CHEBI:30413"/>
    </ligand>
    <ligandPart>
        <name>Fe</name>
        <dbReference type="ChEBI" id="CHEBI:18248"/>
    </ligandPart>
</feature>
<evidence type="ECO:0000256" key="8">
    <source>
        <dbReference type="PIRSR" id="PIRSR602401-1"/>
    </source>
</evidence>
<dbReference type="GO" id="GO:0020037">
    <property type="term" value="F:heme binding"/>
    <property type="evidence" value="ECO:0007669"/>
    <property type="project" value="InterPro"/>
</dbReference>
<proteinExistence type="inferred from homology"/>
<comment type="caution">
    <text evidence="10">The sequence shown here is derived from an EMBL/GenBank/DDBJ whole genome shotgun (WGS) entry which is preliminary data.</text>
</comment>
<evidence type="ECO:0000256" key="9">
    <source>
        <dbReference type="SAM" id="MobiDB-lite"/>
    </source>
</evidence>
<dbReference type="EMBL" id="WVTA01000013">
    <property type="protein sequence ID" value="KAK3202878.1"/>
    <property type="molecule type" value="Genomic_DNA"/>
</dbReference>